<evidence type="ECO:0008006" key="4">
    <source>
        <dbReference type="Google" id="ProtNLM"/>
    </source>
</evidence>
<dbReference type="Proteomes" id="UP000008632">
    <property type="component" value="Chromosome"/>
</dbReference>
<proteinExistence type="predicted"/>
<protein>
    <recommendedName>
        <fullName evidence="4">Lipoprotein</fullName>
    </recommendedName>
</protein>
<dbReference type="HOGENOM" id="CLU_1214004_0_0_6"/>
<keyword evidence="1" id="KW-0732">Signal</keyword>
<keyword evidence="3" id="KW-1185">Reference proteome</keyword>
<organism evidence="2 3">
    <name type="scientific">Pseudoxanthomonas suwonensis (strain 11-1)</name>
    <dbReference type="NCBI Taxonomy" id="743721"/>
    <lineage>
        <taxon>Bacteria</taxon>
        <taxon>Pseudomonadati</taxon>
        <taxon>Pseudomonadota</taxon>
        <taxon>Gammaproteobacteria</taxon>
        <taxon>Lysobacterales</taxon>
        <taxon>Lysobacteraceae</taxon>
        <taxon>Pseudoxanthomonas</taxon>
    </lineage>
</organism>
<dbReference type="AlphaFoldDB" id="E6WUQ6"/>
<dbReference type="STRING" id="743721.Psesu_1917"/>
<dbReference type="PROSITE" id="PS51257">
    <property type="entry name" value="PROKAR_LIPOPROTEIN"/>
    <property type="match status" value="1"/>
</dbReference>
<sequence length="228" mass="24333">MKYLGVVILAFALCSCAATPMRQDQAQSMTVVQEQQLGVQSRCCVTIDEMNPVQTGGGSSEHSFGPASSIISFDGRPTTASLFKLPTGSNGKELEFISYSDRKRSVFRFDSVLFVAPALAFLDSSRRPIDTQPQPPLCWGAKNGKGGLWTRVSVPDNAAYVVVAARTGRNLYPVDTRQLGSAGPVIEAIADARQSYATQVGTGYAGLYGLELVDRLHPPLGRCAASAP</sequence>
<feature type="chain" id="PRO_5003212271" description="Lipoprotein" evidence="1">
    <location>
        <begin position="18"/>
        <end position="228"/>
    </location>
</feature>
<reference evidence="2 3" key="1">
    <citation type="submission" date="2011-01" db="EMBL/GenBank/DDBJ databases">
        <title>Complete sequence of Pseudoxanthomonas suwonensis 11-1.</title>
        <authorList>
            <consortium name="US DOE Joint Genome Institute"/>
            <person name="Lucas S."/>
            <person name="Copeland A."/>
            <person name="Lapidus A."/>
            <person name="Cheng J.-F."/>
            <person name="Goodwin L."/>
            <person name="Pitluck S."/>
            <person name="Teshima H."/>
            <person name="Detter J.C."/>
            <person name="Han C."/>
            <person name="Tapia R."/>
            <person name="Land M."/>
            <person name="Hauser L."/>
            <person name="Kyrpides N."/>
            <person name="Ivanova N."/>
            <person name="Ovchinnikova G."/>
            <person name="Siebers A.K."/>
            <person name="Allgaier M."/>
            <person name="Thelen M.P."/>
            <person name="Hugenholtz P."/>
            <person name="Gladden J."/>
            <person name="Woyke T."/>
        </authorList>
    </citation>
    <scope>NUCLEOTIDE SEQUENCE [LARGE SCALE GENOMIC DNA]</scope>
    <source>
        <strain evidence="3">11-1</strain>
    </source>
</reference>
<gene>
    <name evidence="2" type="ordered locus">Psesu_1917</name>
</gene>
<evidence type="ECO:0000313" key="2">
    <source>
        <dbReference type="EMBL" id="ADV27758.1"/>
    </source>
</evidence>
<name>E6WUQ6_PSEUU</name>
<dbReference type="EMBL" id="CP002446">
    <property type="protein sequence ID" value="ADV27758.1"/>
    <property type="molecule type" value="Genomic_DNA"/>
</dbReference>
<evidence type="ECO:0000313" key="3">
    <source>
        <dbReference type="Proteomes" id="UP000008632"/>
    </source>
</evidence>
<feature type="signal peptide" evidence="1">
    <location>
        <begin position="1"/>
        <end position="17"/>
    </location>
</feature>
<accession>E6WUQ6</accession>
<dbReference type="KEGG" id="psu:Psesu_1917"/>
<evidence type="ECO:0000256" key="1">
    <source>
        <dbReference type="SAM" id="SignalP"/>
    </source>
</evidence>